<dbReference type="GO" id="GO:0046306">
    <property type="term" value="P:alkanesulfonate catabolic process"/>
    <property type="evidence" value="ECO:0007669"/>
    <property type="project" value="TreeGrafter"/>
</dbReference>
<comment type="caution">
    <text evidence="6">The sequence shown here is derived from an EMBL/GenBank/DDBJ whole genome shotgun (WGS) entry which is preliminary data.</text>
</comment>
<reference evidence="6" key="2">
    <citation type="submission" date="2022-08" db="EMBL/GenBank/DDBJ databases">
        <authorList>
            <person name="Iruegas-Bocardo F."/>
            <person name="Weisberg A.J."/>
            <person name="Riutta E.R."/>
            <person name="Kilday K."/>
            <person name="Bonkowski J.C."/>
            <person name="Creswell T."/>
            <person name="Daughtrey M.L."/>
            <person name="Rane K."/>
            <person name="Grunwald N.J."/>
            <person name="Chang J.H."/>
            <person name="Putnam M.L."/>
        </authorList>
    </citation>
    <scope>NUCLEOTIDE SEQUENCE</scope>
    <source>
        <strain evidence="6">22-338</strain>
    </source>
</reference>
<gene>
    <name evidence="6" type="ORF">NY667_13985</name>
</gene>
<keyword evidence="4" id="KW-0503">Monooxygenase</keyword>
<dbReference type="Pfam" id="PF00296">
    <property type="entry name" value="Bac_luciferase"/>
    <property type="match status" value="1"/>
</dbReference>
<keyword evidence="2" id="KW-0288">FMN</keyword>
<dbReference type="Proteomes" id="UP001140230">
    <property type="component" value="Unassembled WGS sequence"/>
</dbReference>
<evidence type="ECO:0000256" key="4">
    <source>
        <dbReference type="ARBA" id="ARBA00023033"/>
    </source>
</evidence>
<evidence type="ECO:0000313" key="6">
    <source>
        <dbReference type="EMBL" id="MDC8638894.1"/>
    </source>
</evidence>
<dbReference type="GO" id="GO:0008726">
    <property type="term" value="F:alkanesulfonate monooxygenase activity"/>
    <property type="evidence" value="ECO:0007669"/>
    <property type="project" value="TreeGrafter"/>
</dbReference>
<evidence type="ECO:0000256" key="3">
    <source>
        <dbReference type="ARBA" id="ARBA00023002"/>
    </source>
</evidence>
<dbReference type="InterPro" id="IPR036661">
    <property type="entry name" value="Luciferase-like_sf"/>
</dbReference>
<dbReference type="PANTHER" id="PTHR42847">
    <property type="entry name" value="ALKANESULFONATE MONOOXYGENASE"/>
    <property type="match status" value="1"/>
</dbReference>
<keyword evidence="1" id="KW-0285">Flavoprotein</keyword>
<evidence type="ECO:0000259" key="5">
    <source>
        <dbReference type="Pfam" id="PF00296"/>
    </source>
</evidence>
<sequence>MFEYRGRRIELLSLISRAGNGELFWRNSLETIRLSDRHGCSGILILTGNEIAVEPWLIAQAVAAGSAHLQPLVAVNPVYMHPFTVARMISSFGLMFRRRVRLNLVTGTSLSHLAALGDGANHDERYDRLLEYASIVDGLLQGMPLTVDGRYYTVDGLQLLPALDEALRPHYYVAGHSDAAARVASRIDAIGLQMLGPALADGAITGQAIHFGIVTREDEASAWVAARARFPDDELGRFVQQQSMNNTDSQWKRRLQLAAAQETDASPEFWMLPFKTFQADCPFFVGGHERTAELLASLIRAGVHTFVLDIPLDECEYANTAAAFARAARLLDG</sequence>
<organism evidence="6 7">
    <name type="scientific">Xanthomonas hortorum pv. hederae</name>
    <dbReference type="NCBI Taxonomy" id="453603"/>
    <lineage>
        <taxon>Bacteria</taxon>
        <taxon>Pseudomonadati</taxon>
        <taxon>Pseudomonadota</taxon>
        <taxon>Gammaproteobacteria</taxon>
        <taxon>Lysobacterales</taxon>
        <taxon>Lysobacteraceae</taxon>
        <taxon>Xanthomonas</taxon>
    </lineage>
</organism>
<evidence type="ECO:0000256" key="1">
    <source>
        <dbReference type="ARBA" id="ARBA00022630"/>
    </source>
</evidence>
<keyword evidence="3" id="KW-0560">Oxidoreductase</keyword>
<dbReference type="PANTHER" id="PTHR42847:SF4">
    <property type="entry name" value="ALKANESULFONATE MONOOXYGENASE-RELATED"/>
    <property type="match status" value="1"/>
</dbReference>
<name>A0A9X4BSU0_9XANT</name>
<evidence type="ECO:0000313" key="7">
    <source>
        <dbReference type="Proteomes" id="UP001140230"/>
    </source>
</evidence>
<reference evidence="6" key="1">
    <citation type="journal article" date="2022" name="Phytopathology">
        <title>Whole genome sequencing-based tracing of a 2022 introduction and outbreak of Xanthomonas hortorum pv. pelargonii.</title>
        <authorList>
            <person name="Iruegas Bocardo F."/>
            <person name="Weisberg A.J."/>
            <person name="Riutta E.R."/>
            <person name="Kilday K.B."/>
            <person name="Bonkowski J.C."/>
            <person name="Creswell T.C."/>
            <person name="Daughtrey M."/>
            <person name="Rane K.K."/>
            <person name="Grunwald N.J."/>
            <person name="Chang J.H."/>
            <person name="Putnam M."/>
        </authorList>
    </citation>
    <scope>NUCLEOTIDE SEQUENCE</scope>
    <source>
        <strain evidence="6">22-338</strain>
    </source>
</reference>
<accession>A0A9X4BSU0</accession>
<dbReference type="EMBL" id="JANWTP010000044">
    <property type="protein sequence ID" value="MDC8638894.1"/>
    <property type="molecule type" value="Genomic_DNA"/>
</dbReference>
<dbReference type="AlphaFoldDB" id="A0A9X4BSU0"/>
<dbReference type="RefSeq" id="WP_181098613.1">
    <property type="nucleotide sequence ID" value="NZ_CP168178.1"/>
</dbReference>
<proteinExistence type="predicted"/>
<evidence type="ECO:0000256" key="2">
    <source>
        <dbReference type="ARBA" id="ARBA00022643"/>
    </source>
</evidence>
<dbReference type="InterPro" id="IPR011251">
    <property type="entry name" value="Luciferase-like_dom"/>
</dbReference>
<dbReference type="InterPro" id="IPR050172">
    <property type="entry name" value="SsuD_RutA_monooxygenase"/>
</dbReference>
<protein>
    <submittedName>
        <fullName evidence="6">LLM class flavin-dependent oxidoreductase</fullName>
    </submittedName>
</protein>
<dbReference type="Gene3D" id="3.20.20.30">
    <property type="entry name" value="Luciferase-like domain"/>
    <property type="match status" value="1"/>
</dbReference>
<feature type="domain" description="Luciferase-like" evidence="5">
    <location>
        <begin position="25"/>
        <end position="304"/>
    </location>
</feature>
<dbReference type="SUPFAM" id="SSF51679">
    <property type="entry name" value="Bacterial luciferase-like"/>
    <property type="match status" value="1"/>
</dbReference>